<dbReference type="EMBL" id="KB305999">
    <property type="protein sequence ID" value="ELU00449.1"/>
    <property type="molecule type" value="Genomic_DNA"/>
</dbReference>
<organism evidence="2">
    <name type="scientific">Capitella teleta</name>
    <name type="common">Polychaete worm</name>
    <dbReference type="NCBI Taxonomy" id="283909"/>
    <lineage>
        <taxon>Eukaryota</taxon>
        <taxon>Metazoa</taxon>
        <taxon>Spiralia</taxon>
        <taxon>Lophotrochozoa</taxon>
        <taxon>Annelida</taxon>
        <taxon>Polychaeta</taxon>
        <taxon>Sedentaria</taxon>
        <taxon>Scolecida</taxon>
        <taxon>Capitellidae</taxon>
        <taxon>Capitella</taxon>
    </lineage>
</organism>
<dbReference type="CDD" id="cd14733">
    <property type="entry name" value="BACK"/>
    <property type="match status" value="1"/>
</dbReference>
<evidence type="ECO:0000313" key="4">
    <source>
        <dbReference type="Proteomes" id="UP000014760"/>
    </source>
</evidence>
<dbReference type="EnsemblMetazoa" id="CapteT204893">
    <property type="protein sequence ID" value="CapteP204893"/>
    <property type="gene ID" value="CapteG204893"/>
</dbReference>
<feature type="domain" description="BTB" evidence="1">
    <location>
        <begin position="273"/>
        <end position="340"/>
    </location>
</feature>
<dbReference type="CDD" id="cd18186">
    <property type="entry name" value="BTB_POZ_ZBTB_KLHL-like"/>
    <property type="match status" value="2"/>
</dbReference>
<dbReference type="Pfam" id="PF00651">
    <property type="entry name" value="BTB"/>
    <property type="match status" value="1"/>
</dbReference>
<gene>
    <name evidence="2" type="ORF">CAPTEDRAFT_204893</name>
</gene>
<name>R7U3C1_CAPTE</name>
<evidence type="ECO:0000259" key="1">
    <source>
        <dbReference type="PROSITE" id="PS50097"/>
    </source>
</evidence>
<dbReference type="Proteomes" id="UP000014760">
    <property type="component" value="Unassembled WGS sequence"/>
</dbReference>
<proteinExistence type="predicted"/>
<dbReference type="InterPro" id="IPR011333">
    <property type="entry name" value="SKP1/BTB/POZ_sf"/>
</dbReference>
<dbReference type="PROSITE" id="PS50097">
    <property type="entry name" value="BTB"/>
    <property type="match status" value="1"/>
</dbReference>
<dbReference type="OrthoDB" id="6482909at2759"/>
<dbReference type="InterPro" id="IPR000210">
    <property type="entry name" value="BTB/POZ_dom"/>
</dbReference>
<accession>R7U3C1</accession>
<reference evidence="3" key="3">
    <citation type="submission" date="2015-06" db="UniProtKB">
        <authorList>
            <consortium name="EnsemblMetazoa"/>
        </authorList>
    </citation>
    <scope>IDENTIFICATION</scope>
</reference>
<keyword evidence="4" id="KW-1185">Reference proteome</keyword>
<reference evidence="2 4" key="2">
    <citation type="journal article" date="2013" name="Nature">
        <title>Insights into bilaterian evolution from three spiralian genomes.</title>
        <authorList>
            <person name="Simakov O."/>
            <person name="Marletaz F."/>
            <person name="Cho S.J."/>
            <person name="Edsinger-Gonzales E."/>
            <person name="Havlak P."/>
            <person name="Hellsten U."/>
            <person name="Kuo D.H."/>
            <person name="Larsson T."/>
            <person name="Lv J."/>
            <person name="Arendt D."/>
            <person name="Savage R."/>
            <person name="Osoegawa K."/>
            <person name="de Jong P."/>
            <person name="Grimwood J."/>
            <person name="Chapman J.A."/>
            <person name="Shapiro H."/>
            <person name="Aerts A."/>
            <person name="Otillar R.P."/>
            <person name="Terry A.Y."/>
            <person name="Boore J.L."/>
            <person name="Grigoriev I.V."/>
            <person name="Lindberg D.R."/>
            <person name="Seaver E.C."/>
            <person name="Weisblat D.A."/>
            <person name="Putnam N.H."/>
            <person name="Rokhsar D.S."/>
        </authorList>
    </citation>
    <scope>NUCLEOTIDE SEQUENCE</scope>
    <source>
        <strain evidence="2 4">I ESC-2004</strain>
    </source>
</reference>
<dbReference type="HOGENOM" id="CLU_418722_0_0_1"/>
<dbReference type="AlphaFoldDB" id="R7U3C1"/>
<dbReference type="SUPFAM" id="SSF54695">
    <property type="entry name" value="POZ domain"/>
    <property type="match status" value="2"/>
</dbReference>
<dbReference type="Gene3D" id="3.30.710.10">
    <property type="entry name" value="Potassium Channel Kv1.1, Chain A"/>
    <property type="match status" value="2"/>
</dbReference>
<dbReference type="PANTHER" id="PTHR45632">
    <property type="entry name" value="LD33804P"/>
    <property type="match status" value="1"/>
</dbReference>
<dbReference type="SMART" id="SM00225">
    <property type="entry name" value="BTB"/>
    <property type="match status" value="2"/>
</dbReference>
<evidence type="ECO:0000313" key="2">
    <source>
        <dbReference type="EMBL" id="ELU00449.1"/>
    </source>
</evidence>
<dbReference type="EMBL" id="AMQN01009697">
    <property type="status" value="NOT_ANNOTATED_CDS"/>
    <property type="molecule type" value="Genomic_DNA"/>
</dbReference>
<reference evidence="4" key="1">
    <citation type="submission" date="2012-12" db="EMBL/GenBank/DDBJ databases">
        <authorList>
            <person name="Hellsten U."/>
            <person name="Grimwood J."/>
            <person name="Chapman J.A."/>
            <person name="Shapiro H."/>
            <person name="Aerts A."/>
            <person name="Otillar R.P."/>
            <person name="Terry A.Y."/>
            <person name="Boore J.L."/>
            <person name="Simakov O."/>
            <person name="Marletaz F."/>
            <person name="Cho S.-J."/>
            <person name="Edsinger-Gonzales E."/>
            <person name="Havlak P."/>
            <person name="Kuo D.-H."/>
            <person name="Larsson T."/>
            <person name="Lv J."/>
            <person name="Arendt D."/>
            <person name="Savage R."/>
            <person name="Osoegawa K."/>
            <person name="de Jong P."/>
            <person name="Lindberg D.R."/>
            <person name="Seaver E.C."/>
            <person name="Weisblat D.A."/>
            <person name="Putnam N.H."/>
            <person name="Grigoriev I.V."/>
            <person name="Rokhsar D.S."/>
        </authorList>
    </citation>
    <scope>NUCLEOTIDE SEQUENCE</scope>
    <source>
        <strain evidence="4">I ESC-2004</strain>
    </source>
</reference>
<dbReference type="STRING" id="283909.R7U3C1"/>
<evidence type="ECO:0000313" key="3">
    <source>
        <dbReference type="EnsemblMetazoa" id="CapteP204893"/>
    </source>
</evidence>
<sequence>MKEEKVLTDVVFVFENKRIVGHKLVIEQFMPCIRESSSEIEIDNVNFEGLRHFLDLLYIPKITWGSKTAELVANALDFFENYALDPAQFESTVKFVSSLMTIENSLVVFRIAVGLDHKSLQKAAAHRLFCHFDSYQCTNPDMNSLLIDLRRSELIDILAIEIKEAVCGTYAAFNMTLKWVECSPKRRKPHFLYVVKKLGLLNHVSKFQLKYLRCQSLEGHQMILEALDLSENATQRTPNKPAMFHRKADDLNNLDVSEHLFHRLREMRTQKEGNLVLEIDGKEIYCHKEMMAAASPFFATMLTLDMKERREGRVEIKGTNFNTMNLIVNAIYGGEFKLDGGNIQDALLACKLYEMEILISECVDTMIQYMDCDNCIDIYLLGKNYDIEQLNEGVADFLDKNIISEKDIRHVSESDLKNFISKMNPVTQNFFLNLLNWVKTAGANNMECFRSIIENCQNEDIDTLRMTVDRTMTCRLKDIEMLISDCVATIVKGMDDDHSINTKQLNEEVAHFLGKKLIPKTDLLRVSESDWITFVSETNLVTFGLCKDLLRWVATEGNNMESFCSFIENWRCRDERKLRRIANKIELFTHYRTFLDILEEKERKQTDFFDVDLYSDNYSDYSYHRSDSLSPYKSDFGGYYDDFGHYKQKSNRQTS</sequence>
<protein>
    <recommendedName>
        <fullName evidence="1">BTB domain-containing protein</fullName>
    </recommendedName>
</protein>